<gene>
    <name evidence="6" type="ORF">BCR37DRAFT_352928</name>
</gene>
<dbReference type="GO" id="GO:0046872">
    <property type="term" value="F:metal ion binding"/>
    <property type="evidence" value="ECO:0007669"/>
    <property type="project" value="UniProtKB-UniRule"/>
</dbReference>
<dbReference type="Proteomes" id="UP000193685">
    <property type="component" value="Unassembled WGS sequence"/>
</dbReference>
<proteinExistence type="inferred from homology"/>
<comment type="catalytic activity">
    <reaction evidence="5">
        <text>L-tryptophan + O2 = N-formyl-L-kynurenine</text>
        <dbReference type="Rhea" id="RHEA:24536"/>
        <dbReference type="ChEBI" id="CHEBI:15379"/>
        <dbReference type="ChEBI" id="CHEBI:57912"/>
        <dbReference type="ChEBI" id="CHEBI:58629"/>
    </reaction>
</comment>
<dbReference type="InterPro" id="IPR000898">
    <property type="entry name" value="Indolamine_dOase"/>
</dbReference>
<evidence type="ECO:0000256" key="5">
    <source>
        <dbReference type="RuleBase" id="RU369119"/>
    </source>
</evidence>
<evidence type="ECO:0000256" key="1">
    <source>
        <dbReference type="ARBA" id="ARBA00007119"/>
    </source>
</evidence>
<organism evidence="6 7">
    <name type="scientific">Protomyces lactucae-debilis</name>
    <dbReference type="NCBI Taxonomy" id="2754530"/>
    <lineage>
        <taxon>Eukaryota</taxon>
        <taxon>Fungi</taxon>
        <taxon>Dikarya</taxon>
        <taxon>Ascomycota</taxon>
        <taxon>Taphrinomycotina</taxon>
        <taxon>Taphrinomycetes</taxon>
        <taxon>Taphrinales</taxon>
        <taxon>Protomycetaceae</taxon>
        <taxon>Protomyces</taxon>
    </lineage>
</organism>
<dbReference type="Gene3D" id="1.20.58.480">
    <property type="match status" value="1"/>
</dbReference>
<dbReference type="GO" id="GO:0033754">
    <property type="term" value="F:indoleamine 2,3-dioxygenase activity"/>
    <property type="evidence" value="ECO:0007669"/>
    <property type="project" value="UniProtKB-EC"/>
</dbReference>
<accession>A0A1Y2EQ36</accession>
<dbReference type="GO" id="GO:0019441">
    <property type="term" value="P:L-tryptophan catabolic process to kynurenine"/>
    <property type="evidence" value="ECO:0007669"/>
    <property type="project" value="UniProtKB-UniRule"/>
</dbReference>
<sequence length="463" mass="51298">MARALRLEDFGLNQRSGFLPDEPPISRLPQKHYKPWETIMDSFNALLLAGRLQDVVDDLPVLGTEQLRNDTERRRAFLILSFLAHGYVWGEPIVPAILPASIAVPFDQVARELEVRPVCTHASLCLWNWRPIFACETPSLENLATLHTFTGSTDESWFYLVSTAMEVRGAPTLQLTLDAIAAVAASSVSTLTIKLRALAIHLDYMAVALGRMHEKCDPHIFYNKIRPFLAGWKNMSDAGLRNGLIYEGCENTPEGSFRAYSGGSNAQSALIHMLDIGLGVVHQQTGQTALDASDSNGPNAFMQDMRNYMPANHRRFLEALQEKANVRQFCLKHSGDYELSEAYDACLAMLKVFRDKHLSIVSRYIVVPAASATKRESANYKGLAKVVAPTKEALKGTGGTNLMAFLKQSRDETGKIVVSSWAKHLMKNCYGQVGLQQMDRLTQVGLAGNWGSEWDDIDGGFCS</sequence>
<dbReference type="SUPFAM" id="SSF140959">
    <property type="entry name" value="Indolic compounds 2,3-dioxygenase-like"/>
    <property type="match status" value="1"/>
</dbReference>
<evidence type="ECO:0000256" key="3">
    <source>
        <dbReference type="ARBA" id="ARBA00023004"/>
    </source>
</evidence>
<evidence type="ECO:0000313" key="6">
    <source>
        <dbReference type="EMBL" id="ORY73700.1"/>
    </source>
</evidence>
<comment type="function">
    <text evidence="5">Produces N-formyl-kynurenine through the oxidation of tryptophan.</text>
</comment>
<dbReference type="OrthoDB" id="540174at2759"/>
<evidence type="ECO:0000256" key="4">
    <source>
        <dbReference type="PIRSR" id="PIRSR600898-1"/>
    </source>
</evidence>
<dbReference type="Pfam" id="PF01231">
    <property type="entry name" value="IDO"/>
    <property type="match status" value="1"/>
</dbReference>
<keyword evidence="3 4" id="KW-0408">Iron</keyword>
<dbReference type="GO" id="GO:0020037">
    <property type="term" value="F:heme binding"/>
    <property type="evidence" value="ECO:0007669"/>
    <property type="project" value="UniProtKB-UniRule"/>
</dbReference>
<keyword evidence="5" id="KW-0560">Oxidoreductase</keyword>
<dbReference type="RefSeq" id="XP_040721880.1">
    <property type="nucleotide sequence ID" value="XM_040868162.1"/>
</dbReference>
<dbReference type="GO" id="GO:0005737">
    <property type="term" value="C:cytoplasm"/>
    <property type="evidence" value="ECO:0007669"/>
    <property type="project" value="TreeGrafter"/>
</dbReference>
<keyword evidence="5 6" id="KW-0223">Dioxygenase</keyword>
<dbReference type="AlphaFoldDB" id="A0A1Y2EQ36"/>
<protein>
    <recommendedName>
        <fullName evidence="5">Indoleamine 2,3-dioxygenase</fullName>
        <ecNumber evidence="5">1.13.11.52</ecNumber>
    </recommendedName>
</protein>
<dbReference type="InterPro" id="IPR037217">
    <property type="entry name" value="Trp/Indoleamine_2_3_dOase-like"/>
</dbReference>
<evidence type="ECO:0000256" key="2">
    <source>
        <dbReference type="ARBA" id="ARBA00022723"/>
    </source>
</evidence>
<comment type="caution">
    <text evidence="6">The sequence shown here is derived from an EMBL/GenBank/DDBJ whole genome shotgun (WGS) entry which is preliminary data.</text>
</comment>
<dbReference type="STRING" id="56484.A0A1Y2EQ36"/>
<keyword evidence="2 4" id="KW-0479">Metal-binding</keyword>
<name>A0A1Y2EQ36_PROLT</name>
<dbReference type="EMBL" id="MCFI01000033">
    <property type="protein sequence ID" value="ORY73700.1"/>
    <property type="molecule type" value="Genomic_DNA"/>
</dbReference>
<reference evidence="6 7" key="1">
    <citation type="submission" date="2016-07" db="EMBL/GenBank/DDBJ databases">
        <title>Pervasive Adenine N6-methylation of Active Genes in Fungi.</title>
        <authorList>
            <consortium name="DOE Joint Genome Institute"/>
            <person name="Mondo S.J."/>
            <person name="Dannebaum R.O."/>
            <person name="Kuo R.C."/>
            <person name="Labutti K."/>
            <person name="Haridas S."/>
            <person name="Kuo A."/>
            <person name="Salamov A."/>
            <person name="Ahrendt S.R."/>
            <person name="Lipzen A."/>
            <person name="Sullivan W."/>
            <person name="Andreopoulos W.B."/>
            <person name="Clum A."/>
            <person name="Lindquist E."/>
            <person name="Daum C."/>
            <person name="Ramamoorthy G.K."/>
            <person name="Gryganskyi A."/>
            <person name="Culley D."/>
            <person name="Magnuson J.K."/>
            <person name="James T.Y."/>
            <person name="O'Malley M.A."/>
            <person name="Stajich J.E."/>
            <person name="Spatafora J.W."/>
            <person name="Visel A."/>
            <person name="Grigoriev I.V."/>
        </authorList>
    </citation>
    <scope>NUCLEOTIDE SEQUENCE [LARGE SCALE GENOMIC DNA]</scope>
    <source>
        <strain evidence="6 7">12-1054</strain>
    </source>
</reference>
<keyword evidence="4 5" id="KW-0349">Heme</keyword>
<comment type="similarity">
    <text evidence="1 5">Belongs to the indoleamine 2,3-dioxygenase family.</text>
</comment>
<dbReference type="PANTHER" id="PTHR28657">
    <property type="entry name" value="INDOLEAMINE 2,3-DIOXYGENASE"/>
    <property type="match status" value="1"/>
</dbReference>
<dbReference type="EC" id="1.13.11.52" evidence="5"/>
<dbReference type="OMA" id="HVLAWIM"/>
<keyword evidence="7" id="KW-1185">Reference proteome</keyword>
<feature type="binding site" description="proximal binding residue" evidence="4">
    <location>
        <position position="357"/>
    </location>
    <ligand>
        <name>heme b</name>
        <dbReference type="ChEBI" id="CHEBI:60344"/>
    </ligand>
    <ligandPart>
        <name>Fe</name>
        <dbReference type="ChEBI" id="CHEBI:18248"/>
    </ligandPart>
</feature>
<evidence type="ECO:0000313" key="7">
    <source>
        <dbReference type="Proteomes" id="UP000193685"/>
    </source>
</evidence>
<dbReference type="GeneID" id="63784761"/>
<dbReference type="PANTHER" id="PTHR28657:SF5">
    <property type="entry name" value="INDOLEAMINE 2,3-DIOXYGENASE"/>
    <property type="match status" value="1"/>
</dbReference>
<dbReference type="GO" id="GO:0034354">
    <property type="term" value="P:'de novo' NAD+ biosynthetic process from L-tryptophan"/>
    <property type="evidence" value="ECO:0007669"/>
    <property type="project" value="TreeGrafter"/>
</dbReference>